<evidence type="ECO:0000313" key="1">
    <source>
        <dbReference type="EMBL" id="GAX14981.1"/>
    </source>
</evidence>
<reference evidence="1 2" key="1">
    <citation type="journal article" date="2015" name="Plant Cell">
        <title>Oil accumulation by the oleaginous diatom Fistulifera solaris as revealed by the genome and transcriptome.</title>
        <authorList>
            <person name="Tanaka T."/>
            <person name="Maeda Y."/>
            <person name="Veluchamy A."/>
            <person name="Tanaka M."/>
            <person name="Abida H."/>
            <person name="Marechal E."/>
            <person name="Bowler C."/>
            <person name="Muto M."/>
            <person name="Sunaga Y."/>
            <person name="Tanaka M."/>
            <person name="Yoshino T."/>
            <person name="Taniguchi T."/>
            <person name="Fukuda Y."/>
            <person name="Nemoto M."/>
            <person name="Matsumoto M."/>
            <person name="Wong P.S."/>
            <person name="Aburatani S."/>
            <person name="Fujibuchi W."/>
        </authorList>
    </citation>
    <scope>NUCLEOTIDE SEQUENCE [LARGE SCALE GENOMIC DNA]</scope>
    <source>
        <strain evidence="1 2">JPCC DA0580</strain>
    </source>
</reference>
<dbReference type="InterPro" id="IPR016024">
    <property type="entry name" value="ARM-type_fold"/>
</dbReference>
<protein>
    <recommendedName>
        <fullName evidence="3">26S proteasome non-ATPase regulatory subunit 5</fullName>
    </recommendedName>
</protein>
<dbReference type="PANTHER" id="PTHR13554">
    <property type="entry name" value="26S PROTEASOME NON-ATPASE REGULATORY SUBUNIT 5-RELATED"/>
    <property type="match status" value="1"/>
</dbReference>
<name>A0A1Z5JMH2_FISSO</name>
<dbReference type="SUPFAM" id="SSF48371">
    <property type="entry name" value="ARM repeat"/>
    <property type="match status" value="1"/>
</dbReference>
<evidence type="ECO:0008006" key="3">
    <source>
        <dbReference type="Google" id="ProtNLM"/>
    </source>
</evidence>
<sequence>MSVDTSANEKVLSRLQQLCQGLATSQSLDPQMIKELNDHVSPANTMSVLVPFLFRDVQENSILSSSEALSLMGALVASEPTLFLKPTSQAVLEEVTRLSQSTTEPLCVSSELLLVIVSQLRGEDVQVADNATTVLVCIARRQGSVFVEQVMPVLQHLWRESWQQLTSSSGPTAVHASTTCVRCGTAMVELVLMEDTFMRVALAAGAMSSVTTMLTYDADPLLQLSALDLFERLASTQPFHPSRTQWLLTSQEGFPLRTILSMAGVSADDSSSGIPDALLGGSALRVVARLCKLLHWDTTSAVAGHDSHFLLTSFHKALHHWDEQTSGSEVDRFTMIDAISAFASASDEALELIISDPVTRYAWLSFQSAARSKLKAAILISVAHVLDPSMVVVENTDSWTPRPPSDAMTMKLFACIGEANSSTFRGDTMELLLSLVRSPIPEVRLGVYELLRAVAKMPTAGQVLWNHGEFFPMMLSRDMEPTKEGREAKYAIIQSILSSPLNGLLSEELVKQLEKYSDQGPHYKIVQNWDVATE</sequence>
<comment type="caution">
    <text evidence="1">The sequence shown here is derived from an EMBL/GenBank/DDBJ whole genome shotgun (WGS) entry which is preliminary data.</text>
</comment>
<organism evidence="1 2">
    <name type="scientific">Fistulifera solaris</name>
    <name type="common">Oleaginous diatom</name>
    <dbReference type="NCBI Taxonomy" id="1519565"/>
    <lineage>
        <taxon>Eukaryota</taxon>
        <taxon>Sar</taxon>
        <taxon>Stramenopiles</taxon>
        <taxon>Ochrophyta</taxon>
        <taxon>Bacillariophyta</taxon>
        <taxon>Bacillariophyceae</taxon>
        <taxon>Bacillariophycidae</taxon>
        <taxon>Naviculales</taxon>
        <taxon>Naviculaceae</taxon>
        <taxon>Fistulifera</taxon>
    </lineage>
</organism>
<dbReference type="EMBL" id="BDSP01000087">
    <property type="protein sequence ID" value="GAX14981.1"/>
    <property type="molecule type" value="Genomic_DNA"/>
</dbReference>
<keyword evidence="2" id="KW-1185">Reference proteome</keyword>
<evidence type="ECO:0000313" key="2">
    <source>
        <dbReference type="Proteomes" id="UP000198406"/>
    </source>
</evidence>
<proteinExistence type="predicted"/>
<dbReference type="Proteomes" id="UP000198406">
    <property type="component" value="Unassembled WGS sequence"/>
</dbReference>
<dbReference type="PANTHER" id="PTHR13554:SF10">
    <property type="entry name" value="26S PROTEASOME NON-ATPASE REGULATORY SUBUNIT 5"/>
    <property type="match status" value="1"/>
</dbReference>
<dbReference type="InParanoid" id="A0A1Z5JMH2"/>
<accession>A0A1Z5JMH2</accession>
<dbReference type="GO" id="GO:0043248">
    <property type="term" value="P:proteasome assembly"/>
    <property type="evidence" value="ECO:0007669"/>
    <property type="project" value="InterPro"/>
</dbReference>
<dbReference type="GO" id="GO:0005829">
    <property type="term" value="C:cytosol"/>
    <property type="evidence" value="ECO:0007669"/>
    <property type="project" value="TreeGrafter"/>
</dbReference>
<dbReference type="OrthoDB" id="10250600at2759"/>
<dbReference type="AlphaFoldDB" id="A0A1Z5JMH2"/>
<dbReference type="InterPro" id="IPR019538">
    <property type="entry name" value="PSMD5"/>
</dbReference>
<dbReference type="Pfam" id="PF10508">
    <property type="entry name" value="Proteasom_PSMB"/>
    <property type="match status" value="1"/>
</dbReference>
<gene>
    <name evidence="1" type="ORF">FisN_12Lu396</name>
</gene>